<name>A0A1G2BDK1_9BACT</name>
<dbReference type="EMBL" id="MHKI01000010">
    <property type="protein sequence ID" value="OGY87231.1"/>
    <property type="molecule type" value="Genomic_DNA"/>
</dbReference>
<evidence type="ECO:0000313" key="3">
    <source>
        <dbReference type="EMBL" id="OGY87231.1"/>
    </source>
</evidence>
<feature type="domain" description="DUF4143" evidence="2">
    <location>
        <begin position="167"/>
        <end position="315"/>
    </location>
</feature>
<accession>A0A1G2BDK1</accession>
<dbReference type="InterPro" id="IPR025420">
    <property type="entry name" value="DUF4143"/>
</dbReference>
<dbReference type="InterPro" id="IPR027417">
    <property type="entry name" value="P-loop_NTPase"/>
</dbReference>
<dbReference type="PANTHER" id="PTHR43566:SF1">
    <property type="entry name" value="AAA+ ATPASE DOMAIN-CONTAINING PROTEIN"/>
    <property type="match status" value="1"/>
</dbReference>
<dbReference type="PANTHER" id="PTHR43566">
    <property type="entry name" value="CONSERVED PROTEIN"/>
    <property type="match status" value="1"/>
</dbReference>
<feature type="domain" description="AAA" evidence="1">
    <location>
        <begin position="7"/>
        <end position="123"/>
    </location>
</feature>
<dbReference type="AlphaFoldDB" id="A0A1G2BDK1"/>
<comment type="caution">
    <text evidence="3">The sequence shown here is derived from an EMBL/GenBank/DDBJ whole genome shotgun (WGS) entry which is preliminary data.</text>
</comment>
<dbReference type="Pfam" id="PF13635">
    <property type="entry name" value="DUF4143"/>
    <property type="match status" value="1"/>
</dbReference>
<evidence type="ECO:0000259" key="2">
    <source>
        <dbReference type="Pfam" id="PF13635"/>
    </source>
</evidence>
<reference evidence="3 4" key="1">
    <citation type="journal article" date="2016" name="Nat. Commun.">
        <title>Thousands of microbial genomes shed light on interconnected biogeochemical processes in an aquifer system.</title>
        <authorList>
            <person name="Anantharaman K."/>
            <person name="Brown C.T."/>
            <person name="Hug L.A."/>
            <person name="Sharon I."/>
            <person name="Castelle C.J."/>
            <person name="Probst A.J."/>
            <person name="Thomas B.C."/>
            <person name="Singh A."/>
            <person name="Wilkins M.J."/>
            <person name="Karaoz U."/>
            <person name="Brodie E.L."/>
            <person name="Williams K.H."/>
            <person name="Hubbard S.S."/>
            <person name="Banfield J.F."/>
        </authorList>
    </citation>
    <scope>NUCLEOTIDE SEQUENCE [LARGE SCALE GENOMIC DNA]</scope>
</reference>
<evidence type="ECO:0000259" key="1">
    <source>
        <dbReference type="Pfam" id="PF13173"/>
    </source>
</evidence>
<evidence type="ECO:0008006" key="5">
    <source>
        <dbReference type="Google" id="ProtNLM"/>
    </source>
</evidence>
<dbReference type="Gene3D" id="3.40.50.300">
    <property type="entry name" value="P-loop containing nucleotide triphosphate hydrolases"/>
    <property type="match status" value="1"/>
</dbReference>
<protein>
    <recommendedName>
        <fullName evidence="5">AAA+ ATPase domain-containing protein</fullName>
    </recommendedName>
</protein>
<dbReference type="Pfam" id="PF13173">
    <property type="entry name" value="AAA_14"/>
    <property type="match status" value="1"/>
</dbReference>
<dbReference type="InterPro" id="IPR041682">
    <property type="entry name" value="AAA_14"/>
</dbReference>
<evidence type="ECO:0000313" key="4">
    <source>
        <dbReference type="Proteomes" id="UP000176420"/>
    </source>
</evidence>
<dbReference type="Proteomes" id="UP000176420">
    <property type="component" value="Unassembled WGS sequence"/>
</dbReference>
<organism evidence="3 4">
    <name type="scientific">Candidatus Kerfeldbacteria bacterium RIFOXYB2_FULL_38_14</name>
    <dbReference type="NCBI Taxonomy" id="1798547"/>
    <lineage>
        <taxon>Bacteria</taxon>
        <taxon>Candidatus Kerfeldiibacteriota</taxon>
    </lineage>
</organism>
<dbReference type="SUPFAM" id="SSF52540">
    <property type="entry name" value="P-loop containing nucleoside triphosphate hydrolases"/>
    <property type="match status" value="1"/>
</dbReference>
<gene>
    <name evidence="3" type="ORF">A2319_01125</name>
</gene>
<sequence length="367" mass="43098">MLRDLHKKMVFLVGPRQAGKTWLAKKIAQSFQHPTYLNYDKREDREIIHDEAWLESTDLLILDELHKMPNWKTYVKGVFDTKTKHLCILVTGSARLDTFRSGGESLAGRQFTHHLFPFSPAELRQTSFVKDIDKFMKRGGFPEPFLANNDQDADRWRMQYIDGLIREDILDFEHIQNLRAIQLVLEMLRERVGSLISYSSIASDVGVSPTTARKYIRILESLYIIFCVTPFTKNIARSILKEPKIYFFDTGMVVDNPGKRFENMVANCLLKHVYERIDYRGQRAGLHYLRTKEGKEVDFCVTQDNIIEYLLETKYKNKMIDSSLLYFSKKYKLPAIQLAKETKRERKINEYITVRRSDQFLPELFVL</sequence>
<proteinExistence type="predicted"/>